<gene>
    <name evidence="2" type="ORF">CROQUDRAFT_420996</name>
</gene>
<evidence type="ECO:0000313" key="2">
    <source>
        <dbReference type="EMBL" id="KAG0148233.1"/>
    </source>
</evidence>
<proteinExistence type="predicted"/>
<sequence>MRISLRYLPALLNRTIFAMSSAPKLTKQATLNRFLNLKSSTSSQATLDSLFAKQTRAQEKPDDVTGSVKRRSPSSEPEINSEKPNSKKPKTRVGLDEGSSTIKEKVERNGSTKSPKKILDNVSPGKVKNLKASPKNITQKENPLEISDDHSEEAVKESVASRKKVKTIDISANEDPQSTFKAPSSVKDTGKSKGEFGCPSKFRDRWRLIRFSTV</sequence>
<protein>
    <submittedName>
        <fullName evidence="2">Uncharacterized protein</fullName>
    </submittedName>
</protein>
<dbReference type="Proteomes" id="UP000886653">
    <property type="component" value="Unassembled WGS sequence"/>
</dbReference>
<organism evidence="2 3">
    <name type="scientific">Cronartium quercuum f. sp. fusiforme G11</name>
    <dbReference type="NCBI Taxonomy" id="708437"/>
    <lineage>
        <taxon>Eukaryota</taxon>
        <taxon>Fungi</taxon>
        <taxon>Dikarya</taxon>
        <taxon>Basidiomycota</taxon>
        <taxon>Pucciniomycotina</taxon>
        <taxon>Pucciniomycetes</taxon>
        <taxon>Pucciniales</taxon>
        <taxon>Coleosporiaceae</taxon>
        <taxon>Cronartium</taxon>
    </lineage>
</organism>
<keyword evidence="3" id="KW-1185">Reference proteome</keyword>
<name>A0A9P6NQ83_9BASI</name>
<evidence type="ECO:0000313" key="3">
    <source>
        <dbReference type="Proteomes" id="UP000886653"/>
    </source>
</evidence>
<dbReference type="AlphaFoldDB" id="A0A9P6NQ83"/>
<feature type="region of interest" description="Disordered" evidence="1">
    <location>
        <begin position="52"/>
        <end position="195"/>
    </location>
</feature>
<feature type="compositionally biased region" description="Basic and acidic residues" evidence="1">
    <location>
        <begin position="147"/>
        <end position="160"/>
    </location>
</feature>
<evidence type="ECO:0000256" key="1">
    <source>
        <dbReference type="SAM" id="MobiDB-lite"/>
    </source>
</evidence>
<comment type="caution">
    <text evidence="2">The sequence shown here is derived from an EMBL/GenBank/DDBJ whole genome shotgun (WGS) entry which is preliminary data.</text>
</comment>
<dbReference type="EMBL" id="MU167239">
    <property type="protein sequence ID" value="KAG0148233.1"/>
    <property type="molecule type" value="Genomic_DNA"/>
</dbReference>
<reference evidence="2" key="1">
    <citation type="submission" date="2013-11" db="EMBL/GenBank/DDBJ databases">
        <title>Genome sequence of the fusiform rust pathogen reveals effectors for host alternation and coevolution with pine.</title>
        <authorList>
            <consortium name="DOE Joint Genome Institute"/>
            <person name="Smith K."/>
            <person name="Pendleton A."/>
            <person name="Kubisiak T."/>
            <person name="Anderson C."/>
            <person name="Salamov A."/>
            <person name="Aerts A."/>
            <person name="Riley R."/>
            <person name="Clum A."/>
            <person name="Lindquist E."/>
            <person name="Ence D."/>
            <person name="Campbell M."/>
            <person name="Kronenberg Z."/>
            <person name="Feau N."/>
            <person name="Dhillon B."/>
            <person name="Hamelin R."/>
            <person name="Burleigh J."/>
            <person name="Smith J."/>
            <person name="Yandell M."/>
            <person name="Nelson C."/>
            <person name="Grigoriev I."/>
            <person name="Davis J."/>
        </authorList>
    </citation>
    <scope>NUCLEOTIDE SEQUENCE</scope>
    <source>
        <strain evidence="2">G11</strain>
    </source>
</reference>
<accession>A0A9P6NQ83</accession>